<dbReference type="GO" id="GO:0003676">
    <property type="term" value="F:nucleic acid binding"/>
    <property type="evidence" value="ECO:0007669"/>
    <property type="project" value="InterPro"/>
</dbReference>
<evidence type="ECO:0000313" key="3">
    <source>
        <dbReference type="Proteomes" id="UP000075885"/>
    </source>
</evidence>
<evidence type="ECO:0000313" key="2">
    <source>
        <dbReference type="EnsemblMetazoa" id="AEPI011353-PA"/>
    </source>
</evidence>
<evidence type="ECO:0000259" key="1">
    <source>
        <dbReference type="PROSITE" id="PS50994"/>
    </source>
</evidence>
<keyword evidence="3" id="KW-1185">Reference proteome</keyword>
<dbReference type="InterPro" id="IPR001584">
    <property type="entry name" value="Integrase_cat-core"/>
</dbReference>
<reference evidence="3" key="1">
    <citation type="submission" date="2013-03" db="EMBL/GenBank/DDBJ databases">
        <title>The Genome Sequence of Anopheles epiroticus epiroticus2.</title>
        <authorList>
            <consortium name="The Broad Institute Genomics Platform"/>
            <person name="Neafsey D.E."/>
            <person name="Howell P."/>
            <person name="Walker B."/>
            <person name="Young S.K."/>
            <person name="Zeng Q."/>
            <person name="Gargeya S."/>
            <person name="Fitzgerald M."/>
            <person name="Haas B."/>
            <person name="Abouelleil A."/>
            <person name="Allen A.W."/>
            <person name="Alvarado L."/>
            <person name="Arachchi H.M."/>
            <person name="Berlin A.M."/>
            <person name="Chapman S.B."/>
            <person name="Gainer-Dewar J."/>
            <person name="Goldberg J."/>
            <person name="Griggs A."/>
            <person name="Gujja S."/>
            <person name="Hansen M."/>
            <person name="Howarth C."/>
            <person name="Imamovic A."/>
            <person name="Ireland A."/>
            <person name="Larimer J."/>
            <person name="McCowan C."/>
            <person name="Murphy C."/>
            <person name="Pearson M."/>
            <person name="Poon T.W."/>
            <person name="Priest M."/>
            <person name="Roberts A."/>
            <person name="Saif S."/>
            <person name="Shea T."/>
            <person name="Sisk P."/>
            <person name="Sykes S."/>
            <person name="Wortman J."/>
            <person name="Nusbaum C."/>
            <person name="Birren B."/>
        </authorList>
    </citation>
    <scope>NUCLEOTIDE SEQUENCE [LARGE SCALE GENOMIC DNA]</scope>
    <source>
        <strain evidence="3">Epiroticus2</strain>
    </source>
</reference>
<dbReference type="Gene3D" id="3.30.420.10">
    <property type="entry name" value="Ribonuclease H-like superfamily/Ribonuclease H"/>
    <property type="match status" value="1"/>
</dbReference>
<feature type="domain" description="Integrase catalytic" evidence="1">
    <location>
        <begin position="297"/>
        <end position="484"/>
    </location>
</feature>
<name>A0A182PWL6_9DIPT</name>
<dbReference type="InterPro" id="IPR036397">
    <property type="entry name" value="RNaseH_sf"/>
</dbReference>
<reference evidence="2" key="2">
    <citation type="submission" date="2020-05" db="UniProtKB">
        <authorList>
            <consortium name="EnsemblMetazoa"/>
        </authorList>
    </citation>
    <scope>IDENTIFICATION</scope>
    <source>
        <strain evidence="2">Epiroticus2</strain>
    </source>
</reference>
<accession>A0A182PWL6</accession>
<proteinExistence type="predicted"/>
<dbReference type="STRING" id="199890.A0A182PWL6"/>
<dbReference type="PROSITE" id="PS50994">
    <property type="entry name" value="INTEGRASE"/>
    <property type="match status" value="1"/>
</dbReference>
<dbReference type="AlphaFoldDB" id="A0A182PWL6"/>
<dbReference type="PANTHER" id="PTHR47331">
    <property type="entry name" value="PHD-TYPE DOMAIN-CONTAINING PROTEIN"/>
    <property type="match status" value="1"/>
</dbReference>
<dbReference type="InterPro" id="IPR012337">
    <property type="entry name" value="RNaseH-like_sf"/>
</dbReference>
<organism evidence="2 3">
    <name type="scientific">Anopheles epiroticus</name>
    <dbReference type="NCBI Taxonomy" id="199890"/>
    <lineage>
        <taxon>Eukaryota</taxon>
        <taxon>Metazoa</taxon>
        <taxon>Ecdysozoa</taxon>
        <taxon>Arthropoda</taxon>
        <taxon>Hexapoda</taxon>
        <taxon>Insecta</taxon>
        <taxon>Pterygota</taxon>
        <taxon>Neoptera</taxon>
        <taxon>Endopterygota</taxon>
        <taxon>Diptera</taxon>
        <taxon>Nematocera</taxon>
        <taxon>Culicoidea</taxon>
        <taxon>Culicidae</taxon>
        <taxon>Anophelinae</taxon>
        <taxon>Anopheles</taxon>
    </lineage>
</organism>
<dbReference type="VEuPathDB" id="VectorBase:AEPI011353"/>
<dbReference type="Proteomes" id="UP000075885">
    <property type="component" value="Unassembled WGS sequence"/>
</dbReference>
<dbReference type="Pfam" id="PF18701">
    <property type="entry name" value="DUF5641"/>
    <property type="match status" value="1"/>
</dbReference>
<sequence length="582" mass="66581">MLPGTVQEVLDTLKNHFGRPEVMVDALIQKIRKTPNIKVDKVDTIIEFGTAVKNACDYLRIAGLDDHLSDPTLMKELIDRLPGQTRLDWAMACDELVKLTKRRVTLIEFSFFMKRMVNAASRLTNYRGEAVYKNRDRGYTHVHSENNNEEPHAHLDTCQECLFRMVPVTLHHKNNHVDTYAFIDEGSTLTMIEKHLAEELGVHGYREPLDLLWTGNDEANHFDHLKGLPLSTYNREKPKLILGIDNLKLIVPLKVREGNEQEPIAAKTRLGWTVYGERKAAPYVPRMAPLPPARLAMGQRPFTHIGLDYFGPMTVKVGRSAVKRWVALFTCLIIRAVHLEVVHALTTESCILCVRRFISRRGAPSTIHSDNGTNFRGAKAILEQQLDPINKELSCTFTNTYTQWHCIPPGTPHMGGAWERMVRSVKEAMRSIAYSEMKILDDEGLLTLLAEAEWLVNSRPLTYLPLESMESEALTPNHFLLGSSSGSKQMSNDEYMSPGKIKGNWELLQSQIKQFWRRWIVEYLPVITRSSKWFHDTKHIEVGDLVFIVEEKKRNLWARGTVIETRQGWDGRIRQALVKTTN</sequence>
<dbReference type="SUPFAM" id="SSF53098">
    <property type="entry name" value="Ribonuclease H-like"/>
    <property type="match status" value="1"/>
</dbReference>
<dbReference type="InterPro" id="IPR040676">
    <property type="entry name" value="DUF5641"/>
</dbReference>
<protein>
    <recommendedName>
        <fullName evidence="1">Integrase catalytic domain-containing protein</fullName>
    </recommendedName>
</protein>
<dbReference type="GO" id="GO:0015074">
    <property type="term" value="P:DNA integration"/>
    <property type="evidence" value="ECO:0007669"/>
    <property type="project" value="InterPro"/>
</dbReference>
<dbReference type="EnsemblMetazoa" id="AEPI011353-RA">
    <property type="protein sequence ID" value="AEPI011353-PA"/>
    <property type="gene ID" value="AEPI011353"/>
</dbReference>